<keyword evidence="2" id="KW-0663">Pyridoxal phosphate</keyword>
<comment type="similarity">
    <text evidence="3">Belongs to the class-I pyridoxal-phosphate-dependent aminotransferase family.</text>
</comment>
<reference evidence="5 6" key="1">
    <citation type="submission" date="2016-08" db="EMBL/GenBank/DDBJ databases">
        <authorList>
            <person name="Seilhamer J.J."/>
        </authorList>
    </citation>
    <scope>NUCLEOTIDE SEQUENCE [LARGE SCALE GENOMIC DNA]</scope>
    <source>
        <strain evidence="5">M3/6</strain>
    </source>
</reference>
<dbReference type="InterPro" id="IPR015422">
    <property type="entry name" value="PyrdxlP-dep_Trfase_small"/>
</dbReference>
<feature type="domain" description="Aminotransferase class I/classII large" evidence="4">
    <location>
        <begin position="19"/>
        <end position="332"/>
    </location>
</feature>
<dbReference type="EMBL" id="LT605205">
    <property type="protein sequence ID" value="SCD19946.1"/>
    <property type="molecule type" value="Genomic_DNA"/>
</dbReference>
<dbReference type="PANTHER" id="PTHR42885">
    <property type="entry name" value="HISTIDINOL-PHOSPHATE AMINOTRANSFERASE-RELATED"/>
    <property type="match status" value="1"/>
</dbReference>
<evidence type="ECO:0000259" key="4">
    <source>
        <dbReference type="Pfam" id="PF00155"/>
    </source>
</evidence>
<dbReference type="KEGG" id="psac:PSM36_1121"/>
<evidence type="ECO:0000313" key="6">
    <source>
        <dbReference type="Proteomes" id="UP000187464"/>
    </source>
</evidence>
<dbReference type="Gene3D" id="3.40.640.10">
    <property type="entry name" value="Type I PLP-dependent aspartate aminotransferase-like (Major domain)"/>
    <property type="match status" value="1"/>
</dbReference>
<evidence type="ECO:0000256" key="1">
    <source>
        <dbReference type="ARBA" id="ARBA00001933"/>
    </source>
</evidence>
<protein>
    <recommendedName>
        <fullName evidence="3">Aminotransferase</fullName>
        <ecNumber evidence="3">2.6.1.-</ecNumber>
    </recommendedName>
</protein>
<sequence length="340" mass="38595">MQTGHGNDIYDYADIRCDFSSNIPYRNESETIADYLKSHMDTIRNYPDPNSRKLTSQLADFHAVSPDNILVTNGSAEAFYLLAHLFQHRKSVIPYPAFSEYEDACRTYRHEISFLPIGSLQDTPHFEVDMAWFGVPNNPDGTLVSNDTISRFCSKNHHTCFVVDAAYDELCPRNESVKELQGRFKNLIIVHSLTKTFGIPGLRLGYIVADQQIIDGIRSLRPPWSVNVLALEAGSFILENRNRLLPDAASLCAESARLQQEINALPQFEVTASPSNFFLVKMTEGTAAELKQFLIDKSGLLIRDAANFRGLTPQHFRISVQDEVWNHQLIKALKLFYTRY</sequence>
<organism evidence="5 6">
    <name type="scientific">Proteiniphilum saccharofermentans</name>
    <dbReference type="NCBI Taxonomy" id="1642647"/>
    <lineage>
        <taxon>Bacteria</taxon>
        <taxon>Pseudomonadati</taxon>
        <taxon>Bacteroidota</taxon>
        <taxon>Bacteroidia</taxon>
        <taxon>Bacteroidales</taxon>
        <taxon>Dysgonomonadaceae</taxon>
        <taxon>Proteiniphilum</taxon>
    </lineage>
</organism>
<evidence type="ECO:0000256" key="3">
    <source>
        <dbReference type="RuleBase" id="RU000481"/>
    </source>
</evidence>
<dbReference type="Proteomes" id="UP000187464">
    <property type="component" value="Chromosome I"/>
</dbReference>
<dbReference type="InterPro" id="IPR004839">
    <property type="entry name" value="Aminotransferase_I/II_large"/>
</dbReference>
<proteinExistence type="inferred from homology"/>
<dbReference type="Gene3D" id="3.90.1150.10">
    <property type="entry name" value="Aspartate Aminotransferase, domain 1"/>
    <property type="match status" value="1"/>
</dbReference>
<dbReference type="STRING" id="1642647.PSM36_1121"/>
<dbReference type="SUPFAM" id="SSF53383">
    <property type="entry name" value="PLP-dependent transferases"/>
    <property type="match status" value="1"/>
</dbReference>
<evidence type="ECO:0000313" key="5">
    <source>
        <dbReference type="EMBL" id="SCD19946.1"/>
    </source>
</evidence>
<dbReference type="InterPro" id="IPR015421">
    <property type="entry name" value="PyrdxlP-dep_Trfase_major"/>
</dbReference>
<keyword evidence="6" id="KW-1185">Reference proteome</keyword>
<name>A0A1R3SUE0_9BACT</name>
<dbReference type="RefSeq" id="WP_076929545.1">
    <property type="nucleotide sequence ID" value="NZ_LT605205.1"/>
</dbReference>
<dbReference type="GO" id="GO:0030170">
    <property type="term" value="F:pyridoxal phosphate binding"/>
    <property type="evidence" value="ECO:0007669"/>
    <property type="project" value="InterPro"/>
</dbReference>
<keyword evidence="3" id="KW-0032">Aminotransferase</keyword>
<gene>
    <name evidence="5" type="ORF">PSM36_1121</name>
</gene>
<dbReference type="GO" id="GO:0008483">
    <property type="term" value="F:transaminase activity"/>
    <property type="evidence" value="ECO:0007669"/>
    <property type="project" value="UniProtKB-KW"/>
</dbReference>
<keyword evidence="3" id="KW-0808">Transferase</keyword>
<comment type="cofactor">
    <cofactor evidence="1 3">
        <name>pyridoxal 5'-phosphate</name>
        <dbReference type="ChEBI" id="CHEBI:597326"/>
    </cofactor>
</comment>
<dbReference type="AlphaFoldDB" id="A0A1R3SUE0"/>
<dbReference type="InterPro" id="IPR004838">
    <property type="entry name" value="NHTrfase_class1_PyrdxlP-BS"/>
</dbReference>
<accession>A0A1R3SUE0</accession>
<dbReference type="CDD" id="cd00609">
    <property type="entry name" value="AAT_like"/>
    <property type="match status" value="1"/>
</dbReference>
<dbReference type="PANTHER" id="PTHR42885:SF1">
    <property type="entry name" value="THREONINE-PHOSPHATE DECARBOXYLASE"/>
    <property type="match status" value="1"/>
</dbReference>
<evidence type="ECO:0000256" key="2">
    <source>
        <dbReference type="ARBA" id="ARBA00022898"/>
    </source>
</evidence>
<dbReference type="PROSITE" id="PS00105">
    <property type="entry name" value="AA_TRANSFER_CLASS_1"/>
    <property type="match status" value="1"/>
</dbReference>
<dbReference type="Pfam" id="PF00155">
    <property type="entry name" value="Aminotran_1_2"/>
    <property type="match status" value="1"/>
</dbReference>
<dbReference type="InterPro" id="IPR015424">
    <property type="entry name" value="PyrdxlP-dep_Trfase"/>
</dbReference>
<dbReference type="EC" id="2.6.1.-" evidence="3"/>